<proteinExistence type="predicted"/>
<dbReference type="OrthoDB" id="9781415at2"/>
<evidence type="ECO:0000313" key="8">
    <source>
        <dbReference type="Proteomes" id="UP000321917"/>
    </source>
</evidence>
<gene>
    <name evidence="5" type="ORF">ESZ26_17185</name>
    <name evidence="6" type="ORF">ESZ27_15980</name>
</gene>
<keyword evidence="7" id="KW-1185">Reference proteome</keyword>
<dbReference type="InterPro" id="IPR051695">
    <property type="entry name" value="Phosphoglycerate_Mutase"/>
</dbReference>
<dbReference type="RefSeq" id="WP_146800756.1">
    <property type="nucleotide sequence ID" value="NZ_VOLP01000031.1"/>
</dbReference>
<evidence type="ECO:0000313" key="7">
    <source>
        <dbReference type="Proteomes" id="UP000321525"/>
    </source>
</evidence>
<feature type="binding site" evidence="3">
    <location>
        <position position="60"/>
    </location>
    <ligand>
        <name>substrate</name>
    </ligand>
</feature>
<feature type="active site" description="Tele-phosphohistidine intermediate" evidence="2">
    <location>
        <position position="11"/>
    </location>
</feature>
<evidence type="ECO:0000256" key="4">
    <source>
        <dbReference type="PIRSR" id="PIRSR613078-3"/>
    </source>
</evidence>
<dbReference type="InterPro" id="IPR013078">
    <property type="entry name" value="His_Pase_superF_clade-1"/>
</dbReference>
<dbReference type="SUPFAM" id="SSF53254">
    <property type="entry name" value="Phosphoglycerate mutase-like"/>
    <property type="match status" value="1"/>
</dbReference>
<protein>
    <submittedName>
        <fullName evidence="6">Histidine phosphatase family protein</fullName>
    </submittedName>
</protein>
<reference evidence="6 8" key="1">
    <citation type="submission" date="2019-07" db="EMBL/GenBank/DDBJ databases">
        <title>Genomes of sea-ice associated Colwellia species.</title>
        <authorList>
            <person name="Bowman J.P."/>
        </authorList>
    </citation>
    <scope>NUCLEOTIDE SEQUENCE [LARGE SCALE GENOMIC DNA]</scope>
    <source>
        <strain evidence="5 7">ACAM 607</strain>
        <strain evidence="6 8">IC036</strain>
    </source>
</reference>
<dbReference type="InterPro" id="IPR029033">
    <property type="entry name" value="His_PPase_superfam"/>
</dbReference>
<name>A0A5C6Q4P4_9GAMM</name>
<dbReference type="Pfam" id="PF00300">
    <property type="entry name" value="His_Phos_1"/>
    <property type="match status" value="1"/>
</dbReference>
<comment type="caution">
    <text evidence="6">The sequence shown here is derived from an EMBL/GenBank/DDBJ whole genome shotgun (WGS) entry which is preliminary data.</text>
</comment>
<dbReference type="PROSITE" id="PS00175">
    <property type="entry name" value="PG_MUTASE"/>
    <property type="match status" value="1"/>
</dbReference>
<evidence type="ECO:0000313" key="6">
    <source>
        <dbReference type="EMBL" id="TWX63759.1"/>
    </source>
</evidence>
<dbReference type="GO" id="GO:0005829">
    <property type="term" value="C:cytosol"/>
    <property type="evidence" value="ECO:0007669"/>
    <property type="project" value="TreeGrafter"/>
</dbReference>
<dbReference type="SMART" id="SM00855">
    <property type="entry name" value="PGAM"/>
    <property type="match status" value="1"/>
</dbReference>
<feature type="active site" description="Proton donor/acceptor" evidence="2">
    <location>
        <position position="84"/>
    </location>
</feature>
<dbReference type="Proteomes" id="UP000321917">
    <property type="component" value="Unassembled WGS sequence"/>
</dbReference>
<feature type="site" description="Transition state stabilizer" evidence="4">
    <location>
        <position position="171"/>
    </location>
</feature>
<dbReference type="GO" id="GO:0043456">
    <property type="term" value="P:regulation of pentose-phosphate shunt"/>
    <property type="evidence" value="ECO:0007669"/>
    <property type="project" value="TreeGrafter"/>
</dbReference>
<dbReference type="PANTHER" id="PTHR46517:SF1">
    <property type="entry name" value="FRUCTOSE-2,6-BISPHOSPHATASE TIGAR"/>
    <property type="match status" value="1"/>
</dbReference>
<dbReference type="Proteomes" id="UP000321525">
    <property type="component" value="Unassembled WGS sequence"/>
</dbReference>
<dbReference type="GO" id="GO:0045820">
    <property type="term" value="P:negative regulation of glycolytic process"/>
    <property type="evidence" value="ECO:0007669"/>
    <property type="project" value="TreeGrafter"/>
</dbReference>
<dbReference type="EMBL" id="VOLQ01000039">
    <property type="protein sequence ID" value="TWX63759.1"/>
    <property type="molecule type" value="Genomic_DNA"/>
</dbReference>
<organism evidence="6 8">
    <name type="scientific">Colwellia hornerae</name>
    <dbReference type="NCBI Taxonomy" id="89402"/>
    <lineage>
        <taxon>Bacteria</taxon>
        <taxon>Pseudomonadati</taxon>
        <taxon>Pseudomonadota</taxon>
        <taxon>Gammaproteobacteria</taxon>
        <taxon>Alteromonadales</taxon>
        <taxon>Colwelliaceae</taxon>
        <taxon>Colwellia</taxon>
    </lineage>
</organism>
<dbReference type="InterPro" id="IPR001345">
    <property type="entry name" value="PG/BPGM_mutase_AS"/>
</dbReference>
<keyword evidence="1" id="KW-0378">Hydrolase</keyword>
<dbReference type="PANTHER" id="PTHR46517">
    <property type="entry name" value="FRUCTOSE-2,6-BISPHOSPHATASE TIGAR"/>
    <property type="match status" value="1"/>
</dbReference>
<evidence type="ECO:0000313" key="5">
    <source>
        <dbReference type="EMBL" id="TWX54901.1"/>
    </source>
</evidence>
<evidence type="ECO:0000256" key="2">
    <source>
        <dbReference type="PIRSR" id="PIRSR613078-1"/>
    </source>
</evidence>
<evidence type="ECO:0000256" key="1">
    <source>
        <dbReference type="ARBA" id="ARBA00022801"/>
    </source>
</evidence>
<dbReference type="GO" id="GO:0004331">
    <property type="term" value="F:fructose-2,6-bisphosphate 2-phosphatase activity"/>
    <property type="evidence" value="ECO:0007669"/>
    <property type="project" value="TreeGrafter"/>
</dbReference>
<dbReference type="AlphaFoldDB" id="A0A5C6Q4P4"/>
<accession>A0A5C6Q4P4</accession>
<dbReference type="Gene3D" id="3.40.50.1240">
    <property type="entry name" value="Phosphoglycerate mutase-like"/>
    <property type="match status" value="1"/>
</dbReference>
<evidence type="ECO:0000256" key="3">
    <source>
        <dbReference type="PIRSR" id="PIRSR613078-2"/>
    </source>
</evidence>
<sequence length="233" mass="25560">MTVINFYLTRHGETQWNKIGKFQGQLDSPLTDKGYRQADGIAKQLINHNIDLIVSSTLPRAKSTAEICQVTVDCPLNFAPALIERDFGLWQGKAIDEVKSEKNFHAIFQQVNASAPPKGESGLDCAVRFQQALIDIANANAGNSCHQITLPDKAPAKLNDTAIKNILVVSHGDILRCFLALFVEGFSDKQAINSQQKAFDNGCIFQVSYQSKPEKFILTAALDITQPATVIVT</sequence>
<dbReference type="CDD" id="cd07067">
    <property type="entry name" value="HP_PGM_like"/>
    <property type="match status" value="1"/>
</dbReference>
<feature type="binding site" evidence="3">
    <location>
        <begin position="10"/>
        <end position="17"/>
    </location>
    <ligand>
        <name>substrate</name>
    </ligand>
</feature>
<dbReference type="EMBL" id="VOLR01000032">
    <property type="protein sequence ID" value="TWX54901.1"/>
    <property type="molecule type" value="Genomic_DNA"/>
</dbReference>